<dbReference type="InterPro" id="IPR008780">
    <property type="entry name" value="Plasmodium_Vir"/>
</dbReference>
<organism evidence="2 3">
    <name type="scientific">Plasmodium coatneyi</name>
    <dbReference type="NCBI Taxonomy" id="208452"/>
    <lineage>
        <taxon>Eukaryota</taxon>
        <taxon>Sar</taxon>
        <taxon>Alveolata</taxon>
        <taxon>Apicomplexa</taxon>
        <taxon>Aconoidasida</taxon>
        <taxon>Haemosporida</taxon>
        <taxon>Plasmodiidae</taxon>
        <taxon>Plasmodium</taxon>
    </lineage>
</organism>
<dbReference type="EMBL" id="CP016252">
    <property type="protein sequence ID" value="ANQ10965.1"/>
    <property type="molecule type" value="Genomic_DNA"/>
</dbReference>
<dbReference type="KEGG" id="pcot:PCOAH_00054440"/>
<protein>
    <submittedName>
        <fullName evidence="2">Variable surface protein Vir7-like protein</fullName>
    </submittedName>
</protein>
<dbReference type="RefSeq" id="XP_019917660.1">
    <property type="nucleotide sequence ID" value="XM_020062224.1"/>
</dbReference>
<dbReference type="OrthoDB" id="381419at2759"/>
<evidence type="ECO:0000313" key="3">
    <source>
        <dbReference type="Proteomes" id="UP000092716"/>
    </source>
</evidence>
<dbReference type="AlphaFoldDB" id="A0A1B1E7I4"/>
<dbReference type="GeneID" id="30912178"/>
<keyword evidence="1" id="KW-0472">Membrane</keyword>
<dbReference type="Proteomes" id="UP000092716">
    <property type="component" value="Chromosome 14"/>
</dbReference>
<gene>
    <name evidence="2" type="ORF">PCOAH_00054440</name>
</gene>
<name>A0A1B1E7I4_9APIC</name>
<dbReference type="VEuPathDB" id="PlasmoDB:PCOAH_00054440"/>
<keyword evidence="3" id="KW-1185">Reference proteome</keyword>
<accession>A0A1B1E7I4</accession>
<keyword evidence="1" id="KW-0812">Transmembrane</keyword>
<feature type="transmembrane region" description="Helical" evidence="1">
    <location>
        <begin position="243"/>
        <end position="263"/>
    </location>
</feature>
<evidence type="ECO:0000313" key="2">
    <source>
        <dbReference type="EMBL" id="ANQ10965.1"/>
    </source>
</evidence>
<evidence type="ECO:0000256" key="1">
    <source>
        <dbReference type="SAM" id="Phobius"/>
    </source>
</evidence>
<dbReference type="Pfam" id="PF05795">
    <property type="entry name" value="Plasmodium_Vir"/>
    <property type="match status" value="1"/>
</dbReference>
<reference evidence="3" key="1">
    <citation type="submission" date="2016-06" db="EMBL/GenBank/DDBJ databases">
        <title>First high quality genome sequence of Plasmodium coatneyi using continuous long reads from single molecule, real-time sequencing.</title>
        <authorList>
            <person name="Chien J.-T."/>
            <person name="Pakala S.B."/>
            <person name="Geraldo J.A."/>
            <person name="Lapp S.A."/>
            <person name="Barnwell J.W."/>
            <person name="Kissinger J.C."/>
            <person name="Galinski M.R."/>
            <person name="Humphrey J.C."/>
        </authorList>
    </citation>
    <scope>NUCLEOTIDE SEQUENCE [LARGE SCALE GENOMIC DNA]</scope>
    <source>
        <strain evidence="3">Hackeri</strain>
    </source>
</reference>
<sequence length="272" mass="30916">MAAGKGEPLTENNLGRLPSQSAYNELGGQTGACSSTLDDRLLRREERKLEEALTNYENVKVFVDEIVGAWCFIHKTKKVSDPTDPWCYWFYYWLGNTALQVSGKIFLSDFMNTVYNALEKVDVTHKCEKIGEHISKIDFNQIRTVYEYYRDFEAIRAQLSGSGYQCDEKYEEHLQDILKSYEPVHTKCNGGVYGEHCKEFQDMFTDDKYRDLLLPKNRTVVTVSKSMEQLPASSTANTALSTAIVPSTVATLLGLPAVGFLLYKVSIMKFEM</sequence>
<keyword evidence="1" id="KW-1133">Transmembrane helix</keyword>
<proteinExistence type="predicted"/>